<dbReference type="AlphaFoldDB" id="A0A160PJE6"/>
<feature type="transmembrane region" description="Helical" evidence="1">
    <location>
        <begin position="29"/>
        <end position="47"/>
    </location>
</feature>
<accession>A0A160PJE6</accession>
<evidence type="ECO:0000256" key="1">
    <source>
        <dbReference type="SAM" id="Phobius"/>
    </source>
</evidence>
<dbReference type="Proteomes" id="UP000218288">
    <property type="component" value="Chromosome"/>
</dbReference>
<evidence type="ECO:0000313" key="2">
    <source>
        <dbReference type="EMBL" id="BAU92181.1"/>
    </source>
</evidence>
<keyword evidence="1" id="KW-0812">Transmembrane</keyword>
<feature type="transmembrane region" description="Helical" evidence="1">
    <location>
        <begin position="6"/>
        <end position="24"/>
    </location>
</feature>
<dbReference type="EMBL" id="AP014809">
    <property type="protein sequence ID" value="BAU92181.1"/>
    <property type="molecule type" value="Genomic_DNA"/>
</dbReference>
<sequence>MNPVAVATMLGIALGFFGLLAYALTVGEAWLLAVLAIVAIGVFVRWGE</sequence>
<keyword evidence="1" id="KW-0472">Membrane</keyword>
<proteinExistence type="predicted"/>
<name>A0A160PJE6_9HYPH</name>
<dbReference type="RefSeq" id="WP_012455316.1">
    <property type="nucleotide sequence ID" value="NZ_AP014809.1"/>
</dbReference>
<reference evidence="2 3" key="1">
    <citation type="journal article" date="2016" name="Genome Announc.">
        <title>Complete Genome Sequence of Methylobacterium populi P-1M, Isolated from Pink-Pigmented Household Biofilm.</title>
        <authorList>
            <person name="Morohoshi T."/>
            <person name="Ikeda T."/>
        </authorList>
    </citation>
    <scope>NUCLEOTIDE SEQUENCE [LARGE SCALE GENOMIC DNA]</scope>
    <source>
        <strain evidence="2 3">P-1M</strain>
    </source>
</reference>
<protein>
    <submittedName>
        <fullName evidence="2">Uncharacterized protein</fullName>
    </submittedName>
</protein>
<evidence type="ECO:0000313" key="3">
    <source>
        <dbReference type="Proteomes" id="UP000218288"/>
    </source>
</evidence>
<keyword evidence="1" id="KW-1133">Transmembrane helix</keyword>
<gene>
    <name evidence="2" type="ORF">MPPM_3576</name>
</gene>
<organism evidence="2 3">
    <name type="scientific">Methylorubrum populi</name>
    <dbReference type="NCBI Taxonomy" id="223967"/>
    <lineage>
        <taxon>Bacteria</taxon>
        <taxon>Pseudomonadati</taxon>
        <taxon>Pseudomonadota</taxon>
        <taxon>Alphaproteobacteria</taxon>
        <taxon>Hyphomicrobiales</taxon>
        <taxon>Methylobacteriaceae</taxon>
        <taxon>Methylorubrum</taxon>
    </lineage>
</organism>